<dbReference type="InterPro" id="IPR015915">
    <property type="entry name" value="Kelch-typ_b-propeller"/>
</dbReference>
<dbReference type="Gene3D" id="2.120.10.80">
    <property type="entry name" value="Kelch-type beta propeller"/>
    <property type="match status" value="1"/>
</dbReference>
<dbReference type="EMBL" id="RQGH01000011">
    <property type="protein sequence ID" value="TGL72128.1"/>
    <property type="molecule type" value="Genomic_DNA"/>
</dbReference>
<dbReference type="SUPFAM" id="SSF117281">
    <property type="entry name" value="Kelch motif"/>
    <property type="match status" value="1"/>
</dbReference>
<dbReference type="PANTHER" id="PTHR31778:SF2">
    <property type="entry name" value="BUD SITE SELECTION PROTEIN RAX2"/>
    <property type="match status" value="1"/>
</dbReference>
<dbReference type="AlphaFoldDB" id="A0A4Z1A8F5"/>
<keyword evidence="2" id="KW-1185">Reference proteome</keyword>
<dbReference type="GO" id="GO:1902929">
    <property type="term" value="C:plasma membrane of growing cell tip"/>
    <property type="evidence" value="ECO:0007669"/>
    <property type="project" value="TreeGrafter"/>
</dbReference>
<reference evidence="1" key="1">
    <citation type="journal article" date="2019" name="PLoS Negl. Trop. Dis.">
        <title>Revisiting the worldwide diversity of Leptospira species in the environment.</title>
        <authorList>
            <person name="Vincent A.T."/>
            <person name="Schiettekatte O."/>
            <person name="Bourhy P."/>
            <person name="Veyrier F.J."/>
            <person name="Picardeau M."/>
        </authorList>
    </citation>
    <scope>NUCLEOTIDE SEQUENCE [LARGE SCALE GENOMIC DNA]</scope>
    <source>
        <strain evidence="1">201702451</strain>
    </source>
</reference>
<dbReference type="Proteomes" id="UP000297567">
    <property type="component" value="Unassembled WGS sequence"/>
</dbReference>
<name>A0A4Z1A8F5_9LEPT</name>
<dbReference type="Pfam" id="PF17164">
    <property type="entry name" value="DUF5122"/>
    <property type="match status" value="2"/>
</dbReference>
<evidence type="ECO:0000313" key="1">
    <source>
        <dbReference type="EMBL" id="TGL72128.1"/>
    </source>
</evidence>
<sequence length="779" mass="85018">MKSYLSFLYLILFYFTVYDCKPPALNNACDPSSKSFLELLIVKNIANDRSPSCIPYFDRFETNFLSYGAFLGGSPSDIYSAAVANGKIYIGGLFTQLAATTGGGAFVWSDSAKPIGSTYCPQLNLYDENSVASGTISEAVSDPDGNLYILGNFTHVQSFPRRNIAKIKPNCQVDLEFDARLNDTSAVLYDLLYLEGRIFFSGSFQTSTGALTNYPTPTLRQHVASVNAITGLMDDWAPNVSGVDVRCMETDGTFIYIGGGFTAVNSNGAGNLGKLHKDNGATFYSFMDTNDTVNAMFIRNGVLYVGGLFSSLNASTVTRSKIAAIDLATNTVLPAFSSLTIGGTAVYAIACFQDELYIGGEITSPREGLIKTDLNGNLLTNNYSIGGTYQIVYKLSIVDEKLYAFGFFESVRSEPRNHIFQLDLKSDTVTTWDPKFLNPNSFSQGVAIKLKENVIFLGGGFGAIDTRQRNYLAELDAETGVPTDWDPNPNDLISKLTVSGKKIFVHGQFTTIANTSRQTMASFDLETKTLLGWNPIFPAASIEAMLVENDAMYVGGNFTTVNSTSVNRLVKIDTIEGNLDSSFNPNPNNLIRSLQLQGDELYVVGQFTTIPNAANFLASVNRNTGAFIRTHTQTFTGFSAYGSYISDGRLMMSGQYQVTAPYNGFGLTFYQIPDLETITPSSTFPSTSEFVRSIDQNQTKVYLGGNFANFGGKVRNGLFSLNRNDFSMNEWDANLSLGSTVYQVIAHGNAVYAFGNITSVNRKYRAGFVKLDTESGNSY</sequence>
<accession>A0A4Z1A8F5</accession>
<protein>
    <submittedName>
        <fullName evidence="1">Uncharacterized protein</fullName>
    </submittedName>
</protein>
<dbReference type="RefSeq" id="WP_135641060.1">
    <property type="nucleotide sequence ID" value="NZ_RQGH01000011.1"/>
</dbReference>
<evidence type="ECO:0000313" key="2">
    <source>
        <dbReference type="Proteomes" id="UP000297567"/>
    </source>
</evidence>
<dbReference type="PANTHER" id="PTHR31778">
    <property type="entry name" value="BUD SITE SELECTION PROTEIN RAX2"/>
    <property type="match status" value="1"/>
</dbReference>
<organism evidence="1 2">
    <name type="scientific">Leptospira jelokensis</name>
    <dbReference type="NCBI Taxonomy" id="2484931"/>
    <lineage>
        <taxon>Bacteria</taxon>
        <taxon>Pseudomonadati</taxon>
        <taxon>Spirochaetota</taxon>
        <taxon>Spirochaetia</taxon>
        <taxon>Leptospirales</taxon>
        <taxon>Leptospiraceae</taxon>
        <taxon>Leptospira</taxon>
    </lineage>
</organism>
<gene>
    <name evidence="1" type="ORF">EHQ62_04630</name>
</gene>
<proteinExistence type="predicted"/>
<comment type="caution">
    <text evidence="1">The sequence shown here is derived from an EMBL/GenBank/DDBJ whole genome shotgun (WGS) entry which is preliminary data.</text>
</comment>
<dbReference type="InterPro" id="IPR013431">
    <property type="entry name" value="Delta_60_rpt"/>
</dbReference>